<dbReference type="PROSITE" id="PS51352">
    <property type="entry name" value="THIOREDOXIN_2"/>
    <property type="match status" value="1"/>
</dbReference>
<feature type="domain" description="Thioredoxin" evidence="6">
    <location>
        <begin position="578"/>
        <end position="737"/>
    </location>
</feature>
<comment type="subcellular location">
    <subcellularLocation>
        <location evidence="1">Cell envelope</location>
    </subcellularLocation>
</comment>
<dbReference type="CDD" id="cd02966">
    <property type="entry name" value="TlpA_like_family"/>
    <property type="match status" value="1"/>
</dbReference>
<dbReference type="GO" id="GO:0016491">
    <property type="term" value="F:oxidoreductase activity"/>
    <property type="evidence" value="ECO:0007669"/>
    <property type="project" value="InterPro"/>
</dbReference>
<keyword evidence="2" id="KW-0201">Cytochrome c-type biogenesis</keyword>
<sequence>MKYAALSLFFLLFASVLSAKDIVIVNPMYEVKTTGIVNISKIELKANETRVHLHTVFLPHWWVKFSMTNYIEDCATGKKLYPTGMENGEFEKEISMPDSGDSTFVLIFPKLDKSVKKMNYINADTEDPSGIYGISLNPKTKAKVKQDTPPAVLKWIENETAKAKRKTLMNEDEFFSSDTVRIVGYIKGYSPLAGFSTGIIYASNQITREDYPIVIQIHEDGRFEGELPVNHPQYLGLLFRNKYIHFYIEPGQTLGMILDWEEFLLADRLRDRQYTFKDIRFFGPTALINQELRTFFSQEKEPPYRMLYSEESSRKTPDEYKALLNSTIKEYKENLQRALNEKNWDERTKTCLRNEYAITYATFLLEYEMSYAYNRKDDKLPLDFYDFLQDITMNDRKLLSVSKLEMFINRFEYANPFRASNKAFNLMRSKKSITEYLFEELGLQKTPEDIAYLEKVDSANIYLYSSKQEEFSSQEKESFRAKLNEMSSAFEKRYEKQMEGYQKKYLDPLSLVTYADVCEEEWRIKDSICYNVLQLKPNLLYDITKVRSLDFAFSEMIKDKKQARTYLTKLESGIAEPFLIAEAERLFSKNYPENGNTAYELPPGKASEIFKKVIDPFKGKVLFVDFWGIFCGPCIANIQHNKPLRSKYKDNEEIASIFVTSDEESPQNRYDKFVEEQELVNTYRLLSDEYNYLRQLFKFNGIPHYVMVDKEGRIVDDAYNIYNVGRELEKITGKTEQ</sequence>
<evidence type="ECO:0000256" key="4">
    <source>
        <dbReference type="ARBA" id="ARBA00023284"/>
    </source>
</evidence>
<dbReference type="SUPFAM" id="SSF52833">
    <property type="entry name" value="Thioredoxin-like"/>
    <property type="match status" value="1"/>
</dbReference>
<dbReference type="PANTHER" id="PTHR42852">
    <property type="entry name" value="THIOL:DISULFIDE INTERCHANGE PROTEIN DSBE"/>
    <property type="match status" value="1"/>
</dbReference>
<dbReference type="InterPro" id="IPR036249">
    <property type="entry name" value="Thioredoxin-like_sf"/>
</dbReference>
<evidence type="ECO:0000256" key="1">
    <source>
        <dbReference type="ARBA" id="ARBA00004196"/>
    </source>
</evidence>
<keyword evidence="3" id="KW-1015">Disulfide bond</keyword>
<keyword evidence="4" id="KW-0676">Redox-active center</keyword>
<evidence type="ECO:0000259" key="6">
    <source>
        <dbReference type="PROSITE" id="PS51352"/>
    </source>
</evidence>
<dbReference type="GO" id="GO:0017004">
    <property type="term" value="P:cytochrome complex assembly"/>
    <property type="evidence" value="ECO:0007669"/>
    <property type="project" value="UniProtKB-KW"/>
</dbReference>
<evidence type="ECO:0000256" key="3">
    <source>
        <dbReference type="ARBA" id="ARBA00023157"/>
    </source>
</evidence>
<dbReference type="AlphaFoldDB" id="A0A5J4RRJ3"/>
<dbReference type="GO" id="GO:0030313">
    <property type="term" value="C:cell envelope"/>
    <property type="evidence" value="ECO:0007669"/>
    <property type="project" value="UniProtKB-SubCell"/>
</dbReference>
<protein>
    <submittedName>
        <fullName evidence="7">Thiol-disulfide oxidoreductase ResA</fullName>
    </submittedName>
</protein>
<name>A0A5J4RRJ3_9ZZZZ</name>
<dbReference type="InterPro" id="IPR050553">
    <property type="entry name" value="Thioredoxin_ResA/DsbE_sf"/>
</dbReference>
<reference evidence="7" key="1">
    <citation type="submission" date="2019-03" db="EMBL/GenBank/DDBJ databases">
        <title>Single cell metagenomics reveals metabolic interactions within the superorganism composed of flagellate Streblomastix strix and complex community of Bacteroidetes bacteria on its surface.</title>
        <authorList>
            <person name="Treitli S.C."/>
            <person name="Kolisko M."/>
            <person name="Husnik F."/>
            <person name="Keeling P."/>
            <person name="Hampl V."/>
        </authorList>
    </citation>
    <scope>NUCLEOTIDE SEQUENCE</scope>
    <source>
        <strain evidence="7">STM</strain>
    </source>
</reference>
<evidence type="ECO:0000313" key="7">
    <source>
        <dbReference type="EMBL" id="KAA6336112.1"/>
    </source>
</evidence>
<proteinExistence type="predicted"/>
<organism evidence="7">
    <name type="scientific">termite gut metagenome</name>
    <dbReference type="NCBI Taxonomy" id="433724"/>
    <lineage>
        <taxon>unclassified sequences</taxon>
        <taxon>metagenomes</taxon>
        <taxon>organismal metagenomes</taxon>
    </lineage>
</organism>
<keyword evidence="5" id="KW-0175">Coiled coil</keyword>
<comment type="caution">
    <text evidence="7">The sequence shown here is derived from an EMBL/GenBank/DDBJ whole genome shotgun (WGS) entry which is preliminary data.</text>
</comment>
<feature type="coiled-coil region" evidence="5">
    <location>
        <begin position="321"/>
        <end position="348"/>
    </location>
</feature>
<accession>A0A5J4RRJ3</accession>
<dbReference type="PANTHER" id="PTHR42852:SF6">
    <property type="entry name" value="THIOL:DISULFIDE INTERCHANGE PROTEIN DSBE"/>
    <property type="match status" value="1"/>
</dbReference>
<dbReference type="Pfam" id="PF08534">
    <property type="entry name" value="Redoxin"/>
    <property type="match status" value="1"/>
</dbReference>
<dbReference type="Gene3D" id="3.40.30.10">
    <property type="entry name" value="Glutaredoxin"/>
    <property type="match status" value="1"/>
</dbReference>
<dbReference type="InterPro" id="IPR013740">
    <property type="entry name" value="Redoxin"/>
</dbReference>
<dbReference type="InterPro" id="IPR013766">
    <property type="entry name" value="Thioredoxin_domain"/>
</dbReference>
<evidence type="ECO:0000256" key="5">
    <source>
        <dbReference type="SAM" id="Coils"/>
    </source>
</evidence>
<gene>
    <name evidence="7" type="ORF">EZS27_015717</name>
</gene>
<evidence type="ECO:0000256" key="2">
    <source>
        <dbReference type="ARBA" id="ARBA00022748"/>
    </source>
</evidence>
<dbReference type="EMBL" id="SNRY01000827">
    <property type="protein sequence ID" value="KAA6336112.1"/>
    <property type="molecule type" value="Genomic_DNA"/>
</dbReference>